<evidence type="ECO:0000256" key="11">
    <source>
        <dbReference type="ARBA" id="ARBA00047984"/>
    </source>
</evidence>
<accession>A0A9N9U152</accession>
<comment type="similarity">
    <text evidence="2">Belongs to the DNA2/NAM7 helicase family. SDE3 subfamily.</text>
</comment>
<dbReference type="Pfam" id="PF21634">
    <property type="entry name" value="MOV-10_beta-barrel"/>
    <property type="match status" value="1"/>
</dbReference>
<dbReference type="SMART" id="SM00487">
    <property type="entry name" value="DEXDc"/>
    <property type="match status" value="1"/>
</dbReference>
<evidence type="ECO:0000313" key="14">
    <source>
        <dbReference type="EMBL" id="CAG9864706.1"/>
    </source>
</evidence>
<dbReference type="InterPro" id="IPR041679">
    <property type="entry name" value="DNA2/NAM7-like_C"/>
</dbReference>
<comment type="catalytic activity">
    <reaction evidence="12">
        <text>ATP + H2O = ADP + phosphate + H(+)</text>
        <dbReference type="Rhea" id="RHEA:13065"/>
        <dbReference type="ChEBI" id="CHEBI:15377"/>
        <dbReference type="ChEBI" id="CHEBI:15378"/>
        <dbReference type="ChEBI" id="CHEBI:30616"/>
        <dbReference type="ChEBI" id="CHEBI:43474"/>
        <dbReference type="ChEBI" id="CHEBI:456216"/>
        <dbReference type="EC" id="3.6.4.12"/>
    </reaction>
    <physiologicalReaction direction="left-to-right" evidence="12">
        <dbReference type="Rhea" id="RHEA:13066"/>
    </physiologicalReaction>
</comment>
<keyword evidence="10" id="KW-0943">RNA-mediated gene silencing</keyword>
<keyword evidence="4" id="KW-0963">Cytoplasm</keyword>
<dbReference type="GO" id="GO:0003678">
    <property type="term" value="F:DNA helicase activity"/>
    <property type="evidence" value="ECO:0007669"/>
    <property type="project" value="UniProtKB-EC"/>
</dbReference>
<evidence type="ECO:0000256" key="6">
    <source>
        <dbReference type="ARBA" id="ARBA00022801"/>
    </source>
</evidence>
<evidence type="ECO:0000256" key="4">
    <source>
        <dbReference type="ARBA" id="ARBA00022490"/>
    </source>
</evidence>
<name>A0A9N9U152_PHYSR</name>
<dbReference type="EMBL" id="OU900101">
    <property type="protein sequence ID" value="CAG9864706.1"/>
    <property type="molecule type" value="Genomic_DNA"/>
</dbReference>
<dbReference type="Gene3D" id="3.40.50.300">
    <property type="entry name" value="P-loop containing nucleotide triphosphate hydrolases"/>
    <property type="match status" value="2"/>
</dbReference>
<dbReference type="OrthoDB" id="6513042at2759"/>
<evidence type="ECO:0000256" key="9">
    <source>
        <dbReference type="ARBA" id="ARBA00022884"/>
    </source>
</evidence>
<dbReference type="GO" id="GO:0031047">
    <property type="term" value="P:regulatory ncRNA-mediated gene silencing"/>
    <property type="evidence" value="ECO:0007669"/>
    <property type="project" value="UniProtKB-KW"/>
</dbReference>
<dbReference type="AlphaFoldDB" id="A0A9N9U152"/>
<dbReference type="Proteomes" id="UP001153712">
    <property type="component" value="Chromosome 8"/>
</dbReference>
<evidence type="ECO:0000256" key="2">
    <source>
        <dbReference type="ARBA" id="ARBA00005601"/>
    </source>
</evidence>
<dbReference type="CDD" id="cd18038">
    <property type="entry name" value="DEXXQc_Helz-like"/>
    <property type="match status" value="1"/>
</dbReference>
<dbReference type="GO" id="GO:0016787">
    <property type="term" value="F:hydrolase activity"/>
    <property type="evidence" value="ECO:0007669"/>
    <property type="project" value="UniProtKB-KW"/>
</dbReference>
<dbReference type="InterPro" id="IPR027417">
    <property type="entry name" value="P-loop_NTPase"/>
</dbReference>
<evidence type="ECO:0000256" key="10">
    <source>
        <dbReference type="ARBA" id="ARBA00023158"/>
    </source>
</evidence>
<keyword evidence="9" id="KW-0694">RNA-binding</keyword>
<dbReference type="GO" id="GO:0036464">
    <property type="term" value="C:cytoplasmic ribonucleoprotein granule"/>
    <property type="evidence" value="ECO:0007669"/>
    <property type="project" value="UniProtKB-SubCell"/>
</dbReference>
<dbReference type="PANTHER" id="PTHR45418">
    <property type="entry name" value="CANCER/TESTIS ANTIGEN 55"/>
    <property type="match status" value="1"/>
</dbReference>
<gene>
    <name evidence="14" type="ORF">PHYEVI_LOCUS10957</name>
</gene>
<sequence length="972" mass="111831">MICLLHFRSNVTVKLPTLYYALSCQVYLVLSENFIIELLEANIIQNYKAKTEQVSNFYQNNYYKVKKLPFRNFKLELWVNWYVRKYTKTNIIFDTKWIDYLKKCSQDKLTGKKFITENKCLLCDFEYKDQEALNNHVETESHKIRVQYVVDKSKLELSEDVAMQIIQPQGKHLIVNYPIQVHINLVLRLTNKSNNPLNFTDVIVVNSLIKEVCLQEEFEKGVLIEPDRSVDIKAYAYFENSRTFNYPVIIVTEDRESGKKTYHLKEIAFEITSELSSLKPESEYVNNKPNVDYIFAEDAIIPGEKPFVQSSYTEAFPLQQYKIPKDMKKIFEDIIRRCPQFIEEGAAARPFFSHFSMLLNVCPPVTKENYHDNMAKLLHIEENQMCINMKNYDLLTPLHAIRGSRLYSLNVPGLAEDRPSILVFDRIYVKENKHAKIKYEGYVHHVMEEVIHVGLHRKFDDIYLKNKHYFIEFAFNRRSIRAEKQALLLAEAHQIVPSLFPSRGETILLNSDVDISFANTVLNEEQRTAVKSILPHKNFPFVIFGPPGTGKTVVVVEAAYQIWRNYPNSKILLCAPSNSAANEIAVRLMDIIPKSNLFRLLGRFYASALERRYKRLDEIINVSKDGTFYIPAMEELLNYRILITTIVTAARLVNGGTPMGHFTHVFIDESGYSTETQTLIPIAGILSNAQSPGKLTGQIVLAGDPKQLGPVVQSGFARHCGYGVSLLERLINTCDVYARNKSDESYDNRFVTQLVRNYRSHRTILTVPNELFYCGQLIAAGNDFADLFVGWQHLKNEQFPIVFHHVEGEDVREKTSPSFFNVQEIEVVVSYLEKIFADKVKGYPIKEEHVGIITPYRKQAEKLRKAVKKKWSYLSVGSVEEFQGKEKLIVIISTVRSKNNHKFEEIDKKCQLGFLKNPKRFNVALTRAKALLIVIGNGNVLKTDSNWSSFIRYCSQNNSIAGKGFQNDAASA</sequence>
<keyword evidence="15" id="KW-1185">Reference proteome</keyword>
<dbReference type="CDD" id="cd18808">
    <property type="entry name" value="SF1_C_Upf1"/>
    <property type="match status" value="1"/>
</dbReference>
<dbReference type="GO" id="GO:0005524">
    <property type="term" value="F:ATP binding"/>
    <property type="evidence" value="ECO:0007669"/>
    <property type="project" value="UniProtKB-KW"/>
</dbReference>
<dbReference type="GO" id="GO:0032574">
    <property type="term" value="F:5'-3' RNA helicase activity"/>
    <property type="evidence" value="ECO:0007669"/>
    <property type="project" value="InterPro"/>
</dbReference>
<evidence type="ECO:0000256" key="8">
    <source>
        <dbReference type="ARBA" id="ARBA00022840"/>
    </source>
</evidence>
<dbReference type="Pfam" id="PF13086">
    <property type="entry name" value="AAA_11"/>
    <property type="match status" value="2"/>
</dbReference>
<proteinExistence type="inferred from homology"/>
<keyword evidence="6" id="KW-0378">Hydrolase</keyword>
<evidence type="ECO:0000256" key="12">
    <source>
        <dbReference type="ARBA" id="ARBA00048432"/>
    </source>
</evidence>
<evidence type="ECO:0000259" key="13">
    <source>
        <dbReference type="SMART" id="SM00487"/>
    </source>
</evidence>
<dbReference type="GO" id="GO:0003723">
    <property type="term" value="F:RNA binding"/>
    <property type="evidence" value="ECO:0007669"/>
    <property type="project" value="UniProtKB-KW"/>
</dbReference>
<comment type="subcellular location">
    <subcellularLocation>
        <location evidence="1">Cytoplasm</location>
        <location evidence="1">Cytoplasmic ribonucleoprotein granule</location>
    </subcellularLocation>
</comment>
<dbReference type="InterPro" id="IPR014001">
    <property type="entry name" value="Helicase_ATP-bd"/>
</dbReference>
<evidence type="ECO:0000256" key="1">
    <source>
        <dbReference type="ARBA" id="ARBA00004331"/>
    </source>
</evidence>
<organism evidence="14 15">
    <name type="scientific">Phyllotreta striolata</name>
    <name type="common">Striped flea beetle</name>
    <name type="synonym">Crioceris striolata</name>
    <dbReference type="NCBI Taxonomy" id="444603"/>
    <lineage>
        <taxon>Eukaryota</taxon>
        <taxon>Metazoa</taxon>
        <taxon>Ecdysozoa</taxon>
        <taxon>Arthropoda</taxon>
        <taxon>Hexapoda</taxon>
        <taxon>Insecta</taxon>
        <taxon>Pterygota</taxon>
        <taxon>Neoptera</taxon>
        <taxon>Endopterygota</taxon>
        <taxon>Coleoptera</taxon>
        <taxon>Polyphaga</taxon>
        <taxon>Cucujiformia</taxon>
        <taxon>Chrysomeloidea</taxon>
        <taxon>Chrysomelidae</taxon>
        <taxon>Galerucinae</taxon>
        <taxon>Alticini</taxon>
        <taxon>Phyllotreta</taxon>
    </lineage>
</organism>
<keyword evidence="5" id="KW-0547">Nucleotide-binding</keyword>
<evidence type="ECO:0000256" key="5">
    <source>
        <dbReference type="ARBA" id="ARBA00022741"/>
    </source>
</evidence>
<reference evidence="14" key="1">
    <citation type="submission" date="2022-01" db="EMBL/GenBank/DDBJ databases">
        <authorList>
            <person name="King R."/>
        </authorList>
    </citation>
    <scope>NUCLEOTIDE SEQUENCE</scope>
</reference>
<keyword evidence="8" id="KW-0067">ATP-binding</keyword>
<dbReference type="EC" id="3.6.4.13" evidence="3"/>
<evidence type="ECO:0000256" key="3">
    <source>
        <dbReference type="ARBA" id="ARBA00012552"/>
    </source>
</evidence>
<dbReference type="Pfam" id="PF13087">
    <property type="entry name" value="AAA_12"/>
    <property type="match status" value="1"/>
</dbReference>
<dbReference type="InterPro" id="IPR026122">
    <property type="entry name" value="MOV-10/SDE3_DEXXQ/H-box"/>
</dbReference>
<evidence type="ECO:0000256" key="7">
    <source>
        <dbReference type="ARBA" id="ARBA00022806"/>
    </source>
</evidence>
<feature type="domain" description="Helicase ATP-binding" evidence="13">
    <location>
        <begin position="518"/>
        <end position="714"/>
    </location>
</feature>
<dbReference type="InterPro" id="IPR041677">
    <property type="entry name" value="DNA2/NAM7_AAA_11"/>
</dbReference>
<evidence type="ECO:0000313" key="15">
    <source>
        <dbReference type="Proteomes" id="UP001153712"/>
    </source>
</evidence>
<dbReference type="InterPro" id="IPR049080">
    <property type="entry name" value="MOV-10-like_beta-barrel"/>
</dbReference>
<dbReference type="InterPro" id="IPR047187">
    <property type="entry name" value="SF1_C_Upf1"/>
</dbReference>
<protein>
    <recommendedName>
        <fullName evidence="3">RNA helicase</fullName>
        <ecNumber evidence="3">3.6.4.13</ecNumber>
    </recommendedName>
</protein>
<comment type="catalytic activity">
    <reaction evidence="11">
        <text>ATP + H2O = ADP + phosphate + H(+)</text>
        <dbReference type="Rhea" id="RHEA:13065"/>
        <dbReference type="ChEBI" id="CHEBI:15377"/>
        <dbReference type="ChEBI" id="CHEBI:15378"/>
        <dbReference type="ChEBI" id="CHEBI:30616"/>
        <dbReference type="ChEBI" id="CHEBI:43474"/>
        <dbReference type="ChEBI" id="CHEBI:456216"/>
        <dbReference type="EC" id="3.6.4.13"/>
    </reaction>
</comment>
<dbReference type="SUPFAM" id="SSF52540">
    <property type="entry name" value="P-loop containing nucleoside triphosphate hydrolases"/>
    <property type="match status" value="1"/>
</dbReference>
<dbReference type="PANTHER" id="PTHR45418:SF1">
    <property type="entry name" value="CANCER_TESTIS ANTIGEN 55"/>
    <property type="match status" value="1"/>
</dbReference>
<keyword evidence="7" id="KW-0347">Helicase</keyword>
<dbReference type="FunFam" id="3.40.50.300:FF:000608">
    <property type="entry name" value="Mov10 RISC complex RNA helicase"/>
    <property type="match status" value="1"/>
</dbReference>